<evidence type="ECO:0000259" key="7">
    <source>
        <dbReference type="Pfam" id="PF24986"/>
    </source>
</evidence>
<keyword evidence="1 5" id="KW-0963">Cytoplasm</keyword>
<evidence type="ECO:0000313" key="8">
    <source>
        <dbReference type="EMBL" id="AFK16971.3"/>
    </source>
</evidence>
<dbReference type="GO" id="GO:0005840">
    <property type="term" value="C:ribosome"/>
    <property type="evidence" value="ECO:0007669"/>
    <property type="project" value="InterPro"/>
</dbReference>
<evidence type="ECO:0000259" key="6">
    <source>
        <dbReference type="Pfam" id="PF01782"/>
    </source>
</evidence>
<name>A0AAU8PZN2_CORPS</name>
<dbReference type="InterPro" id="IPR011033">
    <property type="entry name" value="PRC_barrel-like_sf"/>
</dbReference>
<dbReference type="SUPFAM" id="SSF50447">
    <property type="entry name" value="Translation proteins"/>
    <property type="match status" value="1"/>
</dbReference>
<keyword evidence="3 5" id="KW-0698">rRNA processing</keyword>
<dbReference type="NCBIfam" id="TIGR02273">
    <property type="entry name" value="16S_RimM"/>
    <property type="match status" value="1"/>
</dbReference>
<dbReference type="KEGG" id="coe:CP258_06860"/>
<dbReference type="EMBL" id="CP003540">
    <property type="protein sequence ID" value="AFK16971.3"/>
    <property type="molecule type" value="Genomic_DNA"/>
</dbReference>
<evidence type="ECO:0000256" key="1">
    <source>
        <dbReference type="ARBA" id="ARBA00022490"/>
    </source>
</evidence>
<sequence length="167" mass="18205">MELMIGRVVKSHGIKGEVAVEVTTDDPDIRFAVGEVLNGKQGKKEHRLTISTGRVHQGRLLIKFEEIPDRTAADSLRGTQFFAEPLKNDDGDEGFYDHELEGLGVIQEGEKIGEVTGVMHGPAGEILEVKLTEGKQVLIPFVHAIVPEVNLEEGTCTITPPDGLLEL</sequence>
<dbReference type="GO" id="GO:0042274">
    <property type="term" value="P:ribosomal small subunit biogenesis"/>
    <property type="evidence" value="ECO:0007669"/>
    <property type="project" value="UniProtKB-UniRule"/>
</dbReference>
<dbReference type="GO" id="GO:0006364">
    <property type="term" value="P:rRNA processing"/>
    <property type="evidence" value="ECO:0007669"/>
    <property type="project" value="UniProtKB-UniRule"/>
</dbReference>
<comment type="domain">
    <text evidence="5">The PRC barrel domain binds ribosomal protein uS19.</text>
</comment>
<comment type="subcellular location">
    <subcellularLocation>
        <location evidence="5">Cytoplasm</location>
    </subcellularLocation>
</comment>
<dbReference type="InterPro" id="IPR056792">
    <property type="entry name" value="PRC_RimM"/>
</dbReference>
<dbReference type="Gene3D" id="2.40.30.60">
    <property type="entry name" value="RimM"/>
    <property type="match status" value="1"/>
</dbReference>
<dbReference type="Pfam" id="PF24986">
    <property type="entry name" value="PRC_RimM"/>
    <property type="match status" value="1"/>
</dbReference>
<organism evidence="8 9">
    <name type="scientific">Corynebacterium pseudotuberculosis 258</name>
    <dbReference type="NCBI Taxonomy" id="1168865"/>
    <lineage>
        <taxon>Bacteria</taxon>
        <taxon>Bacillati</taxon>
        <taxon>Actinomycetota</taxon>
        <taxon>Actinomycetes</taxon>
        <taxon>Mycobacteriales</taxon>
        <taxon>Corynebacteriaceae</taxon>
        <taxon>Corynebacterium</taxon>
    </lineage>
</organism>
<evidence type="ECO:0000256" key="2">
    <source>
        <dbReference type="ARBA" id="ARBA00022517"/>
    </source>
</evidence>
<dbReference type="SUPFAM" id="SSF50346">
    <property type="entry name" value="PRC-barrel domain"/>
    <property type="match status" value="1"/>
</dbReference>
<protein>
    <recommendedName>
        <fullName evidence="5">Ribosome maturation factor RimM</fullName>
    </recommendedName>
</protein>
<accession>A0AAU8PZN2</accession>
<dbReference type="InterPro" id="IPR011961">
    <property type="entry name" value="RimM"/>
</dbReference>
<evidence type="ECO:0000256" key="4">
    <source>
        <dbReference type="ARBA" id="ARBA00023186"/>
    </source>
</evidence>
<dbReference type="AlphaFoldDB" id="A0AAU8PZN2"/>
<comment type="similarity">
    <text evidence="5">Belongs to the RimM family.</text>
</comment>
<dbReference type="InterPro" id="IPR002676">
    <property type="entry name" value="RimM_N"/>
</dbReference>
<proteinExistence type="inferred from homology"/>
<feature type="domain" description="Ribosome maturation factor RimM PRC barrel" evidence="7">
    <location>
        <begin position="98"/>
        <end position="164"/>
    </location>
</feature>
<keyword evidence="2 5" id="KW-0690">Ribosome biogenesis</keyword>
<evidence type="ECO:0000256" key="5">
    <source>
        <dbReference type="HAMAP-Rule" id="MF_00014"/>
    </source>
</evidence>
<comment type="function">
    <text evidence="5">An accessory protein needed during the final step in the assembly of 30S ribosomal subunit, possibly for assembly of the head region. Essential for efficient processing of 16S rRNA. May be needed both before and after RbfA during the maturation of 16S rRNA. It has affinity for free ribosomal 30S subunits but not for 70S ribosomes.</text>
</comment>
<dbReference type="PANTHER" id="PTHR33692">
    <property type="entry name" value="RIBOSOME MATURATION FACTOR RIMM"/>
    <property type="match status" value="1"/>
</dbReference>
<comment type="subunit">
    <text evidence="5">Binds ribosomal protein uS19.</text>
</comment>
<dbReference type="RefSeq" id="WP_014367266.1">
    <property type="nucleotide sequence ID" value="NC_017945.3"/>
</dbReference>
<evidence type="ECO:0000313" key="9">
    <source>
        <dbReference type="Proteomes" id="UP000006465"/>
    </source>
</evidence>
<dbReference type="Gene3D" id="2.30.30.240">
    <property type="entry name" value="PRC-barrel domain"/>
    <property type="match status" value="1"/>
</dbReference>
<evidence type="ECO:0000256" key="3">
    <source>
        <dbReference type="ARBA" id="ARBA00022552"/>
    </source>
</evidence>
<dbReference type="Pfam" id="PF01782">
    <property type="entry name" value="RimM"/>
    <property type="match status" value="1"/>
</dbReference>
<dbReference type="InterPro" id="IPR036976">
    <property type="entry name" value="RimM_N_sf"/>
</dbReference>
<keyword evidence="4 5" id="KW-0143">Chaperone</keyword>
<gene>
    <name evidence="5 8" type="primary">rimM</name>
    <name evidence="8" type="ORF">CP258_06860</name>
</gene>
<dbReference type="HAMAP" id="MF_00014">
    <property type="entry name" value="Ribosome_mat_RimM"/>
    <property type="match status" value="1"/>
</dbReference>
<reference evidence="8 9" key="1">
    <citation type="journal article" date="2013" name="J. Biotechnol.">
        <title>Genome sequence of Corynebacterium pseudotuberculosis biovar equi strain 258 and prediction of antigenic targets to improve biotechnological vaccine production.</title>
        <authorList>
            <person name="Soares S.C."/>
            <person name="Trost E."/>
            <person name="Ramos R.T."/>
            <person name="Carneiro A.R."/>
            <person name="Santos A.R."/>
            <person name="Pinto A.C."/>
            <person name="Barbosa E."/>
            <person name="Aburjaile F."/>
            <person name="Ali A."/>
            <person name="Diniz C.A."/>
            <person name="Hassan S.S."/>
            <person name="Fiaux K."/>
            <person name="Guimaraes L.C."/>
            <person name="Bakhtiar S.M."/>
            <person name="Pereira U."/>
            <person name="Almeida S.S."/>
            <person name="Abreu V.A."/>
            <person name="Rocha F.S."/>
            <person name="Dorella F.A."/>
            <person name="Miyoshi A."/>
            <person name="Silva A."/>
            <person name="Azevedo V."/>
            <person name="Tauch A."/>
        </authorList>
    </citation>
    <scope>NUCLEOTIDE SEQUENCE [LARGE SCALE GENOMIC DNA]</scope>
    <source>
        <strain evidence="8 9">258</strain>
    </source>
</reference>
<dbReference type="InterPro" id="IPR009000">
    <property type="entry name" value="Transl_B-barrel_sf"/>
</dbReference>
<dbReference type="GO" id="GO:0043022">
    <property type="term" value="F:ribosome binding"/>
    <property type="evidence" value="ECO:0007669"/>
    <property type="project" value="InterPro"/>
</dbReference>
<feature type="domain" description="RimM N-terminal" evidence="6">
    <location>
        <begin position="5"/>
        <end position="83"/>
    </location>
</feature>
<dbReference type="GO" id="GO:0005737">
    <property type="term" value="C:cytoplasm"/>
    <property type="evidence" value="ECO:0007669"/>
    <property type="project" value="UniProtKB-SubCell"/>
</dbReference>
<dbReference type="Proteomes" id="UP000006465">
    <property type="component" value="Chromosome"/>
</dbReference>
<dbReference type="PANTHER" id="PTHR33692:SF1">
    <property type="entry name" value="RIBOSOME MATURATION FACTOR RIMM"/>
    <property type="match status" value="1"/>
</dbReference>